<feature type="domain" description="Response regulatory" evidence="13">
    <location>
        <begin position="731"/>
        <end position="844"/>
    </location>
</feature>
<dbReference type="SMART" id="SM00388">
    <property type="entry name" value="HisKA"/>
    <property type="match status" value="1"/>
</dbReference>
<keyword evidence="7" id="KW-0418">Kinase</keyword>
<dbReference type="InterPro" id="IPR035965">
    <property type="entry name" value="PAS-like_dom_sf"/>
</dbReference>
<dbReference type="PRINTS" id="PR00344">
    <property type="entry name" value="BCTRLSENSOR"/>
</dbReference>
<keyword evidence="11" id="KW-0812">Transmembrane</keyword>
<evidence type="ECO:0000259" key="13">
    <source>
        <dbReference type="PROSITE" id="PS50110"/>
    </source>
</evidence>
<dbReference type="SMART" id="SM00091">
    <property type="entry name" value="PAS"/>
    <property type="match status" value="2"/>
</dbReference>
<name>A0A9X3MPY8_9ACTN</name>
<dbReference type="InterPro" id="IPR036097">
    <property type="entry name" value="HisK_dim/P_sf"/>
</dbReference>
<dbReference type="InterPro" id="IPR005467">
    <property type="entry name" value="His_kinase_dom"/>
</dbReference>
<comment type="subcellular location">
    <subcellularLocation>
        <location evidence="2">Cell membrane</location>
    </subcellularLocation>
</comment>
<feature type="transmembrane region" description="Helical" evidence="11">
    <location>
        <begin position="107"/>
        <end position="130"/>
    </location>
</feature>
<evidence type="ECO:0000256" key="2">
    <source>
        <dbReference type="ARBA" id="ARBA00004236"/>
    </source>
</evidence>
<dbReference type="InterPro" id="IPR011006">
    <property type="entry name" value="CheY-like_superfamily"/>
</dbReference>
<dbReference type="SUPFAM" id="SSF55874">
    <property type="entry name" value="ATPase domain of HSP90 chaperone/DNA topoisomerase II/histidine kinase"/>
    <property type="match status" value="1"/>
</dbReference>
<dbReference type="Gene3D" id="3.40.50.2300">
    <property type="match status" value="1"/>
</dbReference>
<dbReference type="InterPro" id="IPR036890">
    <property type="entry name" value="HATPase_C_sf"/>
</dbReference>
<evidence type="ECO:0000256" key="11">
    <source>
        <dbReference type="SAM" id="Phobius"/>
    </source>
</evidence>
<accession>A0A9X3MPY8</accession>
<dbReference type="EC" id="2.7.13.3" evidence="3"/>
<comment type="catalytic activity">
    <reaction evidence="1">
        <text>ATP + protein L-histidine = ADP + protein N-phospho-L-histidine.</text>
        <dbReference type="EC" id="2.7.13.3"/>
    </reaction>
</comment>
<keyword evidence="17" id="KW-1185">Reference proteome</keyword>
<dbReference type="PROSITE" id="PS50112">
    <property type="entry name" value="PAS"/>
    <property type="match status" value="2"/>
</dbReference>
<dbReference type="InterPro" id="IPR000014">
    <property type="entry name" value="PAS"/>
</dbReference>
<organism evidence="16 17">
    <name type="scientific">Solirubrobacter ginsenosidimutans</name>
    <dbReference type="NCBI Taxonomy" id="490573"/>
    <lineage>
        <taxon>Bacteria</taxon>
        <taxon>Bacillati</taxon>
        <taxon>Actinomycetota</taxon>
        <taxon>Thermoleophilia</taxon>
        <taxon>Solirubrobacterales</taxon>
        <taxon>Solirubrobacteraceae</taxon>
        <taxon>Solirubrobacter</taxon>
    </lineage>
</organism>
<keyword evidence="4 10" id="KW-0597">Phosphoprotein</keyword>
<dbReference type="GO" id="GO:0006355">
    <property type="term" value="P:regulation of DNA-templated transcription"/>
    <property type="evidence" value="ECO:0007669"/>
    <property type="project" value="InterPro"/>
</dbReference>
<feature type="transmembrane region" description="Helical" evidence="11">
    <location>
        <begin position="216"/>
        <end position="238"/>
    </location>
</feature>
<dbReference type="GO" id="GO:0000155">
    <property type="term" value="F:phosphorelay sensor kinase activity"/>
    <property type="evidence" value="ECO:0007669"/>
    <property type="project" value="InterPro"/>
</dbReference>
<dbReference type="PROSITE" id="PS50110">
    <property type="entry name" value="RESPONSE_REGULATORY"/>
    <property type="match status" value="1"/>
</dbReference>
<dbReference type="SMART" id="SM00448">
    <property type="entry name" value="REC"/>
    <property type="match status" value="1"/>
</dbReference>
<dbReference type="SUPFAM" id="SSF47384">
    <property type="entry name" value="Homodimeric domain of signal transducing histidine kinase"/>
    <property type="match status" value="1"/>
</dbReference>
<evidence type="ECO:0000256" key="6">
    <source>
        <dbReference type="ARBA" id="ARBA00022741"/>
    </source>
</evidence>
<dbReference type="Pfam" id="PF00989">
    <property type="entry name" value="PAS"/>
    <property type="match status" value="2"/>
</dbReference>
<proteinExistence type="predicted"/>
<feature type="transmembrane region" description="Helical" evidence="11">
    <location>
        <begin position="142"/>
        <end position="162"/>
    </location>
</feature>
<gene>
    <name evidence="16" type="ORF">OM076_09760</name>
</gene>
<feature type="transmembrane region" description="Helical" evidence="11">
    <location>
        <begin position="38"/>
        <end position="55"/>
    </location>
</feature>
<dbReference type="SMART" id="SM00387">
    <property type="entry name" value="HATPase_c"/>
    <property type="match status" value="1"/>
</dbReference>
<dbReference type="InterPro" id="IPR004358">
    <property type="entry name" value="Sig_transdc_His_kin-like_C"/>
</dbReference>
<dbReference type="Pfam" id="PF00512">
    <property type="entry name" value="HisKA"/>
    <property type="match status" value="1"/>
</dbReference>
<dbReference type="InterPro" id="IPR013767">
    <property type="entry name" value="PAS_fold"/>
</dbReference>
<evidence type="ECO:0000256" key="4">
    <source>
        <dbReference type="ARBA" id="ARBA00022553"/>
    </source>
</evidence>
<dbReference type="GO" id="GO:0005524">
    <property type="term" value="F:ATP binding"/>
    <property type="evidence" value="ECO:0007669"/>
    <property type="project" value="UniProtKB-KW"/>
</dbReference>
<protein>
    <recommendedName>
        <fullName evidence="3">histidine kinase</fullName>
        <ecNumber evidence="3">2.7.13.3</ecNumber>
    </recommendedName>
</protein>
<dbReference type="InterPro" id="IPR003661">
    <property type="entry name" value="HisK_dim/P_dom"/>
</dbReference>
<feature type="transmembrane region" description="Helical" evidence="11">
    <location>
        <begin position="85"/>
        <end position="101"/>
    </location>
</feature>
<dbReference type="AlphaFoldDB" id="A0A9X3MPY8"/>
<dbReference type="InterPro" id="IPR000700">
    <property type="entry name" value="PAS-assoc_C"/>
</dbReference>
<keyword evidence="9" id="KW-0902">Two-component regulatory system</keyword>
<feature type="domain" description="PAS" evidence="14">
    <location>
        <begin position="366"/>
        <end position="422"/>
    </location>
</feature>
<dbReference type="PROSITE" id="PS50113">
    <property type="entry name" value="PAC"/>
    <property type="match status" value="2"/>
</dbReference>
<evidence type="ECO:0000256" key="5">
    <source>
        <dbReference type="ARBA" id="ARBA00022679"/>
    </source>
</evidence>
<feature type="domain" description="PAC" evidence="15">
    <location>
        <begin position="319"/>
        <end position="369"/>
    </location>
</feature>
<keyword evidence="11" id="KW-1133">Transmembrane helix</keyword>
<evidence type="ECO:0000259" key="12">
    <source>
        <dbReference type="PROSITE" id="PS50109"/>
    </source>
</evidence>
<feature type="transmembrane region" description="Helical" evidence="11">
    <location>
        <begin position="61"/>
        <end position="78"/>
    </location>
</feature>
<evidence type="ECO:0000259" key="14">
    <source>
        <dbReference type="PROSITE" id="PS50112"/>
    </source>
</evidence>
<dbReference type="SUPFAM" id="SSF52172">
    <property type="entry name" value="CheY-like"/>
    <property type="match status" value="1"/>
</dbReference>
<reference evidence="16" key="1">
    <citation type="submission" date="2022-10" db="EMBL/GenBank/DDBJ databases">
        <title>The WGS of Solirubrobacter ginsenosidimutans DSM 21036.</title>
        <authorList>
            <person name="Jiang Z."/>
        </authorList>
    </citation>
    <scope>NUCLEOTIDE SEQUENCE</scope>
    <source>
        <strain evidence="16">DSM 21036</strain>
    </source>
</reference>
<dbReference type="Pfam" id="PF02518">
    <property type="entry name" value="HATPase_c"/>
    <property type="match status" value="1"/>
</dbReference>
<keyword evidence="8" id="KW-0067">ATP-binding</keyword>
<evidence type="ECO:0000256" key="9">
    <source>
        <dbReference type="ARBA" id="ARBA00023012"/>
    </source>
</evidence>
<dbReference type="SUPFAM" id="SSF55785">
    <property type="entry name" value="PYP-like sensor domain (PAS domain)"/>
    <property type="match status" value="2"/>
</dbReference>
<evidence type="ECO:0000259" key="15">
    <source>
        <dbReference type="PROSITE" id="PS50113"/>
    </source>
</evidence>
<dbReference type="RefSeq" id="WP_270039454.1">
    <property type="nucleotide sequence ID" value="NZ_JAPDOD010000006.1"/>
</dbReference>
<dbReference type="NCBIfam" id="TIGR00229">
    <property type="entry name" value="sensory_box"/>
    <property type="match status" value="2"/>
</dbReference>
<dbReference type="Pfam" id="PF00072">
    <property type="entry name" value="Response_reg"/>
    <property type="match status" value="1"/>
</dbReference>
<dbReference type="InterPro" id="IPR003594">
    <property type="entry name" value="HATPase_dom"/>
</dbReference>
<comment type="caution">
    <text evidence="16">The sequence shown here is derived from an EMBL/GenBank/DDBJ whole genome shotgun (WGS) entry which is preliminary data.</text>
</comment>
<sequence>MRRDLGFLGAATAATIAVLVLAGALFEIEVLQDFGGARAMLPVGALAILTAAAGLARWRALGAPLVLGGVVALAGLLPSGNEIPVNAAVCVVLIGAALLALDRRPSFADGCALVAAVIAGLALIGYLFSVPELQRGLRSSPFTPMALPTAFAILALSAGLLAVRREGGLRALWVSDGPGGALLRRLAPVVIVLPVALTFLCLEGQRHGVFGMREGLGLLGACLILIFGALGVMMGGALERNRFRELAIIDATVDAVITLDAGGRVREFNPAAERLFGRRSGDVIGRELAPLVIPPEHREAHRRGLAHAVATGSSSIIGRPVELTALRADGSEFPAEVTISRLLDRGPALFVGHVRDVTERLQGELAARYLASLVESSWDAIVAIGLDGKVTSWNAGAERVYGYARDEAIGRPISEVIWPPDRWHELESQLALLQAAGTIRTESRHMRRDGAEFPAESTVSAIADASGAFVGLSLIARDITARHELEEQLRQAQKMEAVGQLAGGIAHDFNNLLTVISGYGQLALARIGAGDGAAELGEIERAAERATVLTRQLLAFSRRQMLDPEVLDLSTVARGLTPMLERLIGEDIEVELRSPGALPEVFADAAQIEQVLINLAVNARDAMPEGGRLLIETAASDGFVCLRVTDTGIGIEPEALPHVFEPFYTTKPVGEGTGLGLASVHGAITQSGGHVRVESEPGIGTTFEVYLPVTSGHATAPAAVAGAEPVGGHETILLCEDEEGVRALVELILSGAGYRVLSEARPTAVLARDDPHIDALVTDVIMPEMPGPELARRLQDSRPGLRTLFVSGYARDTVHGRGNLPPGSAFLEKPFDRETLLRTLRELLDRS</sequence>
<keyword evidence="5" id="KW-0808">Transferase</keyword>
<evidence type="ECO:0000313" key="17">
    <source>
        <dbReference type="Proteomes" id="UP001149140"/>
    </source>
</evidence>
<dbReference type="Gene3D" id="3.30.565.10">
    <property type="entry name" value="Histidine kinase-like ATPase, C-terminal domain"/>
    <property type="match status" value="1"/>
</dbReference>
<evidence type="ECO:0000256" key="3">
    <source>
        <dbReference type="ARBA" id="ARBA00012438"/>
    </source>
</evidence>
<dbReference type="PANTHER" id="PTHR43065:SF42">
    <property type="entry name" value="TWO-COMPONENT SENSOR PPRA"/>
    <property type="match status" value="1"/>
</dbReference>
<evidence type="ECO:0000256" key="1">
    <source>
        <dbReference type="ARBA" id="ARBA00000085"/>
    </source>
</evidence>
<evidence type="ECO:0000313" key="16">
    <source>
        <dbReference type="EMBL" id="MDA0160549.1"/>
    </source>
</evidence>
<dbReference type="Gene3D" id="1.10.287.130">
    <property type="match status" value="1"/>
</dbReference>
<keyword evidence="6" id="KW-0547">Nucleotide-binding</keyword>
<dbReference type="PROSITE" id="PS50109">
    <property type="entry name" value="HIS_KIN"/>
    <property type="match status" value="1"/>
</dbReference>
<evidence type="ECO:0000256" key="8">
    <source>
        <dbReference type="ARBA" id="ARBA00022840"/>
    </source>
</evidence>
<feature type="transmembrane region" description="Helical" evidence="11">
    <location>
        <begin position="6"/>
        <end position="26"/>
    </location>
</feature>
<feature type="modified residue" description="4-aspartylphosphate" evidence="10">
    <location>
        <position position="779"/>
    </location>
</feature>
<dbReference type="SMART" id="SM00086">
    <property type="entry name" value="PAC"/>
    <property type="match status" value="2"/>
</dbReference>
<feature type="domain" description="Histidine kinase" evidence="12">
    <location>
        <begin position="504"/>
        <end position="711"/>
    </location>
</feature>
<evidence type="ECO:0000256" key="10">
    <source>
        <dbReference type="PROSITE-ProRule" id="PRU00169"/>
    </source>
</evidence>
<dbReference type="Proteomes" id="UP001149140">
    <property type="component" value="Unassembled WGS sequence"/>
</dbReference>
<feature type="domain" description="PAS" evidence="14">
    <location>
        <begin position="248"/>
        <end position="312"/>
    </location>
</feature>
<dbReference type="CDD" id="cd00082">
    <property type="entry name" value="HisKA"/>
    <property type="match status" value="1"/>
</dbReference>
<dbReference type="InterPro" id="IPR001610">
    <property type="entry name" value="PAC"/>
</dbReference>
<dbReference type="EMBL" id="JAPDOD010000006">
    <property type="protein sequence ID" value="MDA0160549.1"/>
    <property type="molecule type" value="Genomic_DNA"/>
</dbReference>
<keyword evidence="11" id="KW-0472">Membrane</keyword>
<dbReference type="GO" id="GO:0005886">
    <property type="term" value="C:plasma membrane"/>
    <property type="evidence" value="ECO:0007669"/>
    <property type="project" value="UniProtKB-SubCell"/>
</dbReference>
<dbReference type="Gene3D" id="3.30.450.20">
    <property type="entry name" value="PAS domain"/>
    <property type="match status" value="2"/>
</dbReference>
<dbReference type="InterPro" id="IPR001789">
    <property type="entry name" value="Sig_transdc_resp-reg_receiver"/>
</dbReference>
<feature type="domain" description="PAC" evidence="15">
    <location>
        <begin position="439"/>
        <end position="491"/>
    </location>
</feature>
<dbReference type="CDD" id="cd00130">
    <property type="entry name" value="PAS"/>
    <property type="match status" value="2"/>
</dbReference>
<dbReference type="PANTHER" id="PTHR43065">
    <property type="entry name" value="SENSOR HISTIDINE KINASE"/>
    <property type="match status" value="1"/>
</dbReference>
<evidence type="ECO:0000256" key="7">
    <source>
        <dbReference type="ARBA" id="ARBA00022777"/>
    </source>
</evidence>